<dbReference type="EMBL" id="JAQMWT010000590">
    <property type="protein sequence ID" value="KAJ8599081.1"/>
    <property type="molecule type" value="Genomic_DNA"/>
</dbReference>
<organism evidence="4 5">
    <name type="scientific">Chrysophaeum taylorii</name>
    <dbReference type="NCBI Taxonomy" id="2483200"/>
    <lineage>
        <taxon>Eukaryota</taxon>
        <taxon>Sar</taxon>
        <taxon>Stramenopiles</taxon>
        <taxon>Ochrophyta</taxon>
        <taxon>Pelagophyceae</taxon>
        <taxon>Pelagomonadales</taxon>
        <taxon>Pelagomonadaceae</taxon>
        <taxon>Chrysophaeum</taxon>
    </lineage>
</organism>
<comment type="caution">
    <text evidence="4">The sequence shown here is derived from an EMBL/GenBank/DDBJ whole genome shotgun (WGS) entry which is preliminary data.</text>
</comment>
<feature type="region of interest" description="Disordered" evidence="2">
    <location>
        <begin position="292"/>
        <end position="365"/>
    </location>
</feature>
<sequence length="365" mass="39888">MVVDSRKRGPERSLAPPCNGPENPVGPTTLLGSPRDVNQNAKLVGLPTLEPLEVIAEKRSAYCGPTDESNWVLPGRLMVGAFPGMPEDEENARMLTSILRMGVTTFVCLQREYDPRATEDQWRNGSALRPYFGSAVDIAAQLDDEPKRQLSFLHFGIEDCNVGEDAAVTKFAVDLAERLRATNEVVYLHCWGGHGRTGTIVCLLLHLLYGVDDRSALVRCQFVHDTRRIPIAVGSPQTPKQRDQVCRIISRLQRDDVLAKKRLASEKISVEAPVAKQVSFDENDCAVADAVAAAEEAESPQTPKTSKKSRTPASLPRVDGGAQSRVASNNNNKPKPRAPHVASRRSVAKGNSPRHHRLHVASSSS</sequence>
<protein>
    <recommendedName>
        <fullName evidence="3">Swiss Army Knife protein DSP-PTPase phosphatase domain-containing protein</fullName>
    </recommendedName>
</protein>
<dbReference type="PROSITE" id="PS00383">
    <property type="entry name" value="TYR_PHOSPHATASE_1"/>
    <property type="match status" value="1"/>
</dbReference>
<dbReference type="CDD" id="cd14494">
    <property type="entry name" value="PTP_DSP_cys"/>
    <property type="match status" value="1"/>
</dbReference>
<dbReference type="InterPro" id="IPR029021">
    <property type="entry name" value="Prot-tyrosine_phosphatase-like"/>
</dbReference>
<dbReference type="InterPro" id="IPR016130">
    <property type="entry name" value="Tyr_Pase_AS"/>
</dbReference>
<evidence type="ECO:0000259" key="3">
    <source>
        <dbReference type="Pfam" id="PF22784"/>
    </source>
</evidence>
<evidence type="ECO:0000256" key="2">
    <source>
        <dbReference type="SAM" id="MobiDB-lite"/>
    </source>
</evidence>
<evidence type="ECO:0000313" key="4">
    <source>
        <dbReference type="EMBL" id="KAJ8599081.1"/>
    </source>
</evidence>
<dbReference type="Gene3D" id="3.90.190.10">
    <property type="entry name" value="Protein tyrosine phosphatase superfamily"/>
    <property type="match status" value="1"/>
</dbReference>
<accession>A0AAD7U6D5</accession>
<dbReference type="Pfam" id="PF22784">
    <property type="entry name" value="PTP-SAK"/>
    <property type="match status" value="1"/>
</dbReference>
<dbReference type="AlphaFoldDB" id="A0AAD7U6D5"/>
<name>A0AAD7U6D5_9STRA</name>
<dbReference type="InterPro" id="IPR057023">
    <property type="entry name" value="PTP-SAK"/>
</dbReference>
<gene>
    <name evidence="4" type="ORF">CTAYLR_007617</name>
</gene>
<dbReference type="SUPFAM" id="SSF52799">
    <property type="entry name" value="(Phosphotyrosine protein) phosphatases II"/>
    <property type="match status" value="1"/>
</dbReference>
<dbReference type="Proteomes" id="UP001230188">
    <property type="component" value="Unassembled WGS sequence"/>
</dbReference>
<feature type="region of interest" description="Disordered" evidence="2">
    <location>
        <begin position="1"/>
        <end position="32"/>
    </location>
</feature>
<keyword evidence="5" id="KW-1185">Reference proteome</keyword>
<proteinExistence type="predicted"/>
<dbReference type="GO" id="GO:0016791">
    <property type="term" value="F:phosphatase activity"/>
    <property type="evidence" value="ECO:0007669"/>
    <property type="project" value="UniProtKB-ARBA"/>
</dbReference>
<feature type="compositionally biased region" description="Basic residues" evidence="2">
    <location>
        <begin position="334"/>
        <end position="359"/>
    </location>
</feature>
<feature type="domain" description="Swiss Army Knife protein DSP-PTPase phosphatase" evidence="3">
    <location>
        <begin position="69"/>
        <end position="219"/>
    </location>
</feature>
<evidence type="ECO:0000313" key="5">
    <source>
        <dbReference type="Proteomes" id="UP001230188"/>
    </source>
</evidence>
<feature type="compositionally biased region" description="Basic and acidic residues" evidence="2">
    <location>
        <begin position="1"/>
        <end position="11"/>
    </location>
</feature>
<reference evidence="4" key="1">
    <citation type="submission" date="2023-01" db="EMBL/GenBank/DDBJ databases">
        <title>Metagenome sequencing of chrysophaentin producing Chrysophaeum taylorii.</title>
        <authorList>
            <person name="Davison J."/>
            <person name="Bewley C."/>
        </authorList>
    </citation>
    <scope>NUCLEOTIDE SEQUENCE</scope>
    <source>
        <strain evidence="4">NIES-1699</strain>
    </source>
</reference>
<evidence type="ECO:0000256" key="1">
    <source>
        <dbReference type="ARBA" id="ARBA00022801"/>
    </source>
</evidence>
<keyword evidence="1" id="KW-0378">Hydrolase</keyword>